<dbReference type="EMBL" id="JAGRRH010000017">
    <property type="protein sequence ID" value="KAG7351890.1"/>
    <property type="molecule type" value="Genomic_DNA"/>
</dbReference>
<gene>
    <name evidence="2" type="ORF">IV203_007938</name>
</gene>
<comment type="caution">
    <text evidence="2">The sequence shown here is derived from an EMBL/GenBank/DDBJ whole genome shotgun (WGS) entry which is preliminary data.</text>
</comment>
<accession>A0A9K3KXN0</accession>
<evidence type="ECO:0000313" key="2">
    <source>
        <dbReference type="EMBL" id="KAG7351890.1"/>
    </source>
</evidence>
<sequence>MFQQQIARRKRQRGSAVRLVCSKVWTLSVLLSFLLHILATTRAFLLNPPFRENSRPTLDCRSNIPMALFMAKRKKTKPSMADRLKRRQDKSRGMNRTNPFANLPPSNIDFTATMEKEDKSSNDPIEVTSPAAAAEKAKELLKAQRDSVNMLTLVKERIQQTLSDDSAVADSLKSQGYAMVDNFLGDEAVLAEMEREGTQMLQNGNMQVDTATLGMGEYIIALQGGDQQYSLCPRMVELVVSATKNVPEAFDNMGLDASACIATLRTFDRNSLKASLALLTGKNDDTELNIPENSSPLRPIVVDDADQRKLSAYYYVVSSDWNESCGGGLMFQSGDAHAKRDRLVLLYSDSTSCRSITWKGSDSSSALNVGNCIELHLVQKR</sequence>
<protein>
    <submittedName>
        <fullName evidence="2">Uncharacterized protein</fullName>
    </submittedName>
</protein>
<name>A0A9K3KXN0_9STRA</name>
<reference evidence="2" key="2">
    <citation type="submission" date="2021-04" db="EMBL/GenBank/DDBJ databases">
        <authorList>
            <person name="Podell S."/>
        </authorList>
    </citation>
    <scope>NUCLEOTIDE SEQUENCE</scope>
    <source>
        <strain evidence="2">Hildebrandi</strain>
    </source>
</reference>
<feature type="compositionally biased region" description="Polar residues" evidence="1">
    <location>
        <begin position="94"/>
        <end position="108"/>
    </location>
</feature>
<evidence type="ECO:0000313" key="3">
    <source>
        <dbReference type="Proteomes" id="UP000693970"/>
    </source>
</evidence>
<dbReference type="AlphaFoldDB" id="A0A9K3KXN0"/>
<organism evidence="2 3">
    <name type="scientific">Nitzschia inconspicua</name>
    <dbReference type="NCBI Taxonomy" id="303405"/>
    <lineage>
        <taxon>Eukaryota</taxon>
        <taxon>Sar</taxon>
        <taxon>Stramenopiles</taxon>
        <taxon>Ochrophyta</taxon>
        <taxon>Bacillariophyta</taxon>
        <taxon>Bacillariophyceae</taxon>
        <taxon>Bacillariophycidae</taxon>
        <taxon>Bacillariales</taxon>
        <taxon>Bacillariaceae</taxon>
        <taxon>Nitzschia</taxon>
    </lineage>
</organism>
<keyword evidence="3" id="KW-1185">Reference proteome</keyword>
<evidence type="ECO:0000256" key="1">
    <source>
        <dbReference type="SAM" id="MobiDB-lite"/>
    </source>
</evidence>
<proteinExistence type="predicted"/>
<dbReference type="Proteomes" id="UP000693970">
    <property type="component" value="Unassembled WGS sequence"/>
</dbReference>
<reference evidence="2" key="1">
    <citation type="journal article" date="2021" name="Sci. Rep.">
        <title>Diploid genomic architecture of Nitzschia inconspicua, an elite biomass production diatom.</title>
        <authorList>
            <person name="Oliver A."/>
            <person name="Podell S."/>
            <person name="Pinowska A."/>
            <person name="Traller J.C."/>
            <person name="Smith S.R."/>
            <person name="McClure R."/>
            <person name="Beliaev A."/>
            <person name="Bohutskyi P."/>
            <person name="Hill E.A."/>
            <person name="Rabines A."/>
            <person name="Zheng H."/>
            <person name="Allen L.Z."/>
            <person name="Kuo A."/>
            <person name="Grigoriev I.V."/>
            <person name="Allen A.E."/>
            <person name="Hazlebeck D."/>
            <person name="Allen E.E."/>
        </authorList>
    </citation>
    <scope>NUCLEOTIDE SEQUENCE</scope>
    <source>
        <strain evidence="2">Hildebrandi</strain>
    </source>
</reference>
<dbReference type="OrthoDB" id="45078at2759"/>
<feature type="region of interest" description="Disordered" evidence="1">
    <location>
        <begin position="75"/>
        <end position="108"/>
    </location>
</feature>